<evidence type="ECO:0000313" key="2">
    <source>
        <dbReference type="EMBL" id="NNG59808.1"/>
    </source>
</evidence>
<organism evidence="2 3">
    <name type="scientific">Sphingomonas paucimobilis</name>
    <name type="common">Pseudomonas paucimobilis</name>
    <dbReference type="NCBI Taxonomy" id="13689"/>
    <lineage>
        <taxon>Bacteria</taxon>
        <taxon>Pseudomonadati</taxon>
        <taxon>Pseudomonadota</taxon>
        <taxon>Alphaproteobacteria</taxon>
        <taxon>Sphingomonadales</taxon>
        <taxon>Sphingomonadaceae</taxon>
        <taxon>Sphingomonas</taxon>
    </lineage>
</organism>
<evidence type="ECO:0000313" key="3">
    <source>
        <dbReference type="Proteomes" id="UP000550136"/>
    </source>
</evidence>
<dbReference type="AlphaFoldDB" id="A0A7Y2KTJ7"/>
<proteinExistence type="predicted"/>
<protein>
    <submittedName>
        <fullName evidence="2">Uncharacterized protein</fullName>
    </submittedName>
</protein>
<evidence type="ECO:0000256" key="1">
    <source>
        <dbReference type="SAM" id="MobiDB-lite"/>
    </source>
</evidence>
<gene>
    <name evidence="2" type="ORF">HKX06_20920</name>
</gene>
<dbReference type="Proteomes" id="UP000550136">
    <property type="component" value="Unassembled WGS sequence"/>
</dbReference>
<feature type="region of interest" description="Disordered" evidence="1">
    <location>
        <begin position="66"/>
        <end position="91"/>
    </location>
</feature>
<dbReference type="EMBL" id="JABEOU010000064">
    <property type="protein sequence ID" value="NNG59808.1"/>
    <property type="molecule type" value="Genomic_DNA"/>
</dbReference>
<accession>A0A7Y2KTJ7</accession>
<sequence length="91" mass="10714">MMGHAFTISAPTLRRRPQWRRSRRRRWCRPSDLSGIRAMFAAIPSLPRAELARLTERMIDRMDEIDGDPDLEHLLEDDEDGNDCEKEQAYD</sequence>
<name>A0A7Y2KTJ7_SPHPI</name>
<comment type="caution">
    <text evidence="2">The sequence shown here is derived from an EMBL/GenBank/DDBJ whole genome shotgun (WGS) entry which is preliminary data.</text>
</comment>
<reference evidence="2 3" key="1">
    <citation type="submission" date="2020-05" db="EMBL/GenBank/DDBJ databases">
        <title>Draft Genome Sequences of Sphingomonas sp. Isolated from the International Space Station.</title>
        <authorList>
            <person name="Bijlani S."/>
            <person name="Singh N.K."/>
            <person name="Mason C.E."/>
            <person name="Wang C.C."/>
            <person name="Venkateswaran K."/>
        </authorList>
    </citation>
    <scope>NUCLEOTIDE SEQUENCE [LARGE SCALE GENOMIC DNA]</scope>
    <source>
        <strain evidence="2 3">FKI-L5-BR-P1</strain>
    </source>
</reference>